<dbReference type="GO" id="GO:0046872">
    <property type="term" value="F:metal ion binding"/>
    <property type="evidence" value="ECO:0007669"/>
    <property type="project" value="UniProtKB-KW"/>
</dbReference>
<evidence type="ECO:0000256" key="1">
    <source>
        <dbReference type="ARBA" id="ARBA00022723"/>
    </source>
</evidence>
<evidence type="ECO:0000256" key="2">
    <source>
        <dbReference type="ARBA" id="ARBA00022801"/>
    </source>
</evidence>
<dbReference type="Gene3D" id="3.20.20.370">
    <property type="entry name" value="Glycoside hydrolase/deacetylase"/>
    <property type="match status" value="1"/>
</dbReference>
<feature type="signal peptide" evidence="3">
    <location>
        <begin position="1"/>
        <end position="22"/>
    </location>
</feature>
<keyword evidence="6" id="KW-1185">Reference proteome</keyword>
<keyword evidence="1" id="KW-0479">Metal-binding</keyword>
<dbReference type="STRING" id="947013.SAMN04488109_2712"/>
<dbReference type="InterPro" id="IPR011330">
    <property type="entry name" value="Glyco_hydro/deAcase_b/a-brl"/>
</dbReference>
<proteinExistence type="predicted"/>
<protein>
    <submittedName>
        <fullName evidence="5">Polysaccharide deacetylase</fullName>
    </submittedName>
</protein>
<keyword evidence="3" id="KW-0732">Signal</keyword>
<accession>A0A1M5P740</accession>
<dbReference type="PANTHER" id="PTHR10587:SF133">
    <property type="entry name" value="CHITIN DEACETYLASE 1-RELATED"/>
    <property type="match status" value="1"/>
</dbReference>
<dbReference type="GO" id="GO:0016020">
    <property type="term" value="C:membrane"/>
    <property type="evidence" value="ECO:0007669"/>
    <property type="project" value="TreeGrafter"/>
</dbReference>
<dbReference type="Pfam" id="PF01522">
    <property type="entry name" value="Polysacc_deac_1"/>
    <property type="match status" value="1"/>
</dbReference>
<evidence type="ECO:0000256" key="3">
    <source>
        <dbReference type="SAM" id="SignalP"/>
    </source>
</evidence>
<dbReference type="RefSeq" id="WP_073134426.1">
    <property type="nucleotide sequence ID" value="NZ_FQWQ01000001.1"/>
</dbReference>
<dbReference type="GO" id="GO:0005975">
    <property type="term" value="P:carbohydrate metabolic process"/>
    <property type="evidence" value="ECO:0007669"/>
    <property type="project" value="InterPro"/>
</dbReference>
<evidence type="ECO:0000259" key="4">
    <source>
        <dbReference type="PROSITE" id="PS51677"/>
    </source>
</evidence>
<dbReference type="PROSITE" id="PS51677">
    <property type="entry name" value="NODB"/>
    <property type="match status" value="1"/>
</dbReference>
<organism evidence="5 6">
    <name type="scientific">Chryseolinea serpens</name>
    <dbReference type="NCBI Taxonomy" id="947013"/>
    <lineage>
        <taxon>Bacteria</taxon>
        <taxon>Pseudomonadati</taxon>
        <taxon>Bacteroidota</taxon>
        <taxon>Cytophagia</taxon>
        <taxon>Cytophagales</taxon>
        <taxon>Fulvivirgaceae</taxon>
        <taxon>Chryseolinea</taxon>
    </lineage>
</organism>
<feature type="domain" description="NodB homology" evidence="4">
    <location>
        <begin position="36"/>
        <end position="253"/>
    </location>
</feature>
<dbReference type="InterPro" id="IPR050248">
    <property type="entry name" value="Polysacc_deacetylase_ArnD"/>
</dbReference>
<sequence length="267" mass="29441">MKSTSLYLLALCMATLSSPLQAQQPASFSWPSGKEAAISLTFDDARASQVEKGTALLDEYGVKATFYVLPGPVKEQLAGWKKAVASGHEIGNHSLNHPCSGNFPWARQKALEELSLADIRKELTESNKQIESMLGVKPQVFAYPCGQKFVGRGLNTKSYVPVVAELFSSGRGWRDEGPNDPAFCDMAQITGIELDGKTFESILPLIESARKNHQWIVFAGHEMNDSGEQTTQLETLRRLMEYVQDPAHGVWVVPVGSVVKYIKERKP</sequence>
<dbReference type="AlphaFoldDB" id="A0A1M5P740"/>
<gene>
    <name evidence="5" type="ORF">SAMN04488109_2712</name>
</gene>
<dbReference type="EMBL" id="FQWQ01000001">
    <property type="protein sequence ID" value="SHG97596.1"/>
    <property type="molecule type" value="Genomic_DNA"/>
</dbReference>
<dbReference type="GO" id="GO:0016810">
    <property type="term" value="F:hydrolase activity, acting on carbon-nitrogen (but not peptide) bonds"/>
    <property type="evidence" value="ECO:0007669"/>
    <property type="project" value="InterPro"/>
</dbReference>
<dbReference type="CDD" id="cd10967">
    <property type="entry name" value="CE4_GLA_like_6s"/>
    <property type="match status" value="1"/>
</dbReference>
<dbReference type="SUPFAM" id="SSF88713">
    <property type="entry name" value="Glycoside hydrolase/deacetylase"/>
    <property type="match status" value="1"/>
</dbReference>
<keyword evidence="2" id="KW-0378">Hydrolase</keyword>
<evidence type="ECO:0000313" key="6">
    <source>
        <dbReference type="Proteomes" id="UP000184212"/>
    </source>
</evidence>
<dbReference type="PANTHER" id="PTHR10587">
    <property type="entry name" value="GLYCOSYL TRANSFERASE-RELATED"/>
    <property type="match status" value="1"/>
</dbReference>
<dbReference type="InterPro" id="IPR002509">
    <property type="entry name" value="NODB_dom"/>
</dbReference>
<dbReference type="Proteomes" id="UP000184212">
    <property type="component" value="Unassembled WGS sequence"/>
</dbReference>
<dbReference type="OrthoDB" id="9806342at2"/>
<evidence type="ECO:0000313" key="5">
    <source>
        <dbReference type="EMBL" id="SHG97596.1"/>
    </source>
</evidence>
<name>A0A1M5P740_9BACT</name>
<reference evidence="5 6" key="1">
    <citation type="submission" date="2016-11" db="EMBL/GenBank/DDBJ databases">
        <authorList>
            <person name="Jaros S."/>
            <person name="Januszkiewicz K."/>
            <person name="Wedrychowicz H."/>
        </authorList>
    </citation>
    <scope>NUCLEOTIDE SEQUENCE [LARGE SCALE GENOMIC DNA]</scope>
    <source>
        <strain evidence="5 6">DSM 24574</strain>
    </source>
</reference>
<feature type="chain" id="PRO_5012138310" evidence="3">
    <location>
        <begin position="23"/>
        <end position="267"/>
    </location>
</feature>